<evidence type="ECO:0000313" key="3">
    <source>
        <dbReference type="Proteomes" id="UP000234789"/>
    </source>
</evidence>
<accession>A0A2N5N571</accession>
<dbReference type="AlphaFoldDB" id="A0A2N5N571"/>
<keyword evidence="3" id="KW-1185">Reference proteome</keyword>
<organism evidence="2 3">
    <name type="scientific">Paenibacillus pasadenensis</name>
    <dbReference type="NCBI Taxonomy" id="217090"/>
    <lineage>
        <taxon>Bacteria</taxon>
        <taxon>Bacillati</taxon>
        <taxon>Bacillota</taxon>
        <taxon>Bacilli</taxon>
        <taxon>Bacillales</taxon>
        <taxon>Paenibacillaceae</taxon>
        <taxon>Paenibacillus</taxon>
    </lineage>
</organism>
<protein>
    <submittedName>
        <fullName evidence="2">Uncharacterized protein</fullName>
    </submittedName>
</protein>
<name>A0A2N5N571_9BACL</name>
<dbReference type="RefSeq" id="WP_101808973.1">
    <property type="nucleotide sequence ID" value="NZ_NFEZ01000004.1"/>
</dbReference>
<comment type="caution">
    <text evidence="2">The sequence shown here is derived from an EMBL/GenBank/DDBJ whole genome shotgun (WGS) entry which is preliminary data.</text>
</comment>
<proteinExistence type="predicted"/>
<feature type="chain" id="PRO_5039652286" evidence="1">
    <location>
        <begin position="28"/>
        <end position="335"/>
    </location>
</feature>
<feature type="signal peptide" evidence="1">
    <location>
        <begin position="1"/>
        <end position="27"/>
    </location>
</feature>
<keyword evidence="1" id="KW-0732">Signal</keyword>
<dbReference type="EMBL" id="NFEZ01000004">
    <property type="protein sequence ID" value="PLT45450.1"/>
    <property type="molecule type" value="Genomic_DNA"/>
</dbReference>
<gene>
    <name evidence="2" type="ORF">B8V81_3881</name>
</gene>
<evidence type="ECO:0000313" key="2">
    <source>
        <dbReference type="EMBL" id="PLT45450.1"/>
    </source>
</evidence>
<reference evidence="2 3" key="1">
    <citation type="submission" date="2017-05" db="EMBL/GenBank/DDBJ databases">
        <title>Functional genome analysis of Paenibacillus pasadenensis strain R16: insights on endophytic life style and antifungal activity.</title>
        <authorList>
            <person name="Passera A."/>
            <person name="Marcolungo L."/>
            <person name="Casati P."/>
            <person name="Brasca M."/>
            <person name="Quaglino F."/>
            <person name="Delledonne M."/>
        </authorList>
    </citation>
    <scope>NUCLEOTIDE SEQUENCE [LARGE SCALE GENOMIC DNA]</scope>
    <source>
        <strain evidence="2 3">R16</strain>
    </source>
</reference>
<evidence type="ECO:0000256" key="1">
    <source>
        <dbReference type="SAM" id="SignalP"/>
    </source>
</evidence>
<dbReference type="Proteomes" id="UP000234789">
    <property type="component" value="Unassembled WGS sequence"/>
</dbReference>
<sequence>MAQSSLRAAAAALLAMMLGALPAAAVAAAAPPLSLAVSKAPSRYASSDKAPAEDAFRSRLQAQAASWRDELARLPEFAAWKSAELRLEPLGPGTHAWLAGVFAADSGEQAGYMILNAKEDGSVELGEYGAGESPLFRESALRQGLKKEGKSFADFTARKRYASPFAAVWRLQDGQGRVRYADAASGELLPISDADWSRWANDAARPASGQAAALHAATSQKPASATKPVHLASHRLFAGDDPLQRLSWLLQRPLSAPTEAQLLQRLQAGTALDYAAEAYGGKALFIGQAAGFHRWSGAPAFGAFRMAGSAGIRYLPLVDAAAAGSFYPVGDVATA</sequence>